<evidence type="ECO:0000259" key="8">
    <source>
        <dbReference type="Pfam" id="PF08743"/>
    </source>
</evidence>
<keyword evidence="3 7" id="KW-0227">DNA damage</keyword>
<keyword evidence="4 7" id="KW-0233">DNA recombination</keyword>
<dbReference type="KEGG" id="slb:AWJ20_1882"/>
<keyword evidence="10" id="KW-1185">Reference proteome</keyword>
<evidence type="ECO:0000313" key="10">
    <source>
        <dbReference type="Proteomes" id="UP000189580"/>
    </source>
</evidence>
<evidence type="ECO:0000256" key="6">
    <source>
        <dbReference type="ARBA" id="ARBA00023242"/>
    </source>
</evidence>
<dbReference type="GO" id="GO:0006281">
    <property type="term" value="P:DNA repair"/>
    <property type="evidence" value="ECO:0007669"/>
    <property type="project" value="UniProtKB-UniRule"/>
</dbReference>
<comment type="similarity">
    <text evidence="2 7">Belongs to the NSE4 family.</text>
</comment>
<proteinExistence type="inferred from homology"/>
<comment type="function">
    <text evidence="7">Component of the SMC5-SMC6 complex, that promotes sister chromatid alignment after DNA damage and facilitates double-stranded DNA breaks (DSBs) repair via homologous recombination between sister chromatids.</text>
</comment>
<dbReference type="Proteomes" id="UP000189580">
    <property type="component" value="Chromosome a"/>
</dbReference>
<dbReference type="GeneID" id="30033733"/>
<dbReference type="Pfam" id="PF08743">
    <property type="entry name" value="Nse4_C"/>
    <property type="match status" value="1"/>
</dbReference>
<name>A0A167E3B4_9ASCO</name>
<comment type="subcellular location">
    <subcellularLocation>
        <location evidence="1 7">Nucleus</location>
    </subcellularLocation>
</comment>
<dbReference type="PANTHER" id="PTHR16140">
    <property type="entry name" value="NON-STRUCTURAL MAINTENANCE OF CHROMOSOMES ELEMENT 4"/>
    <property type="match status" value="1"/>
</dbReference>
<evidence type="ECO:0000313" key="9">
    <source>
        <dbReference type="EMBL" id="ANB13585.1"/>
    </source>
</evidence>
<organism evidence="9 10">
    <name type="scientific">Sugiyamaella lignohabitans</name>
    <dbReference type="NCBI Taxonomy" id="796027"/>
    <lineage>
        <taxon>Eukaryota</taxon>
        <taxon>Fungi</taxon>
        <taxon>Dikarya</taxon>
        <taxon>Ascomycota</taxon>
        <taxon>Saccharomycotina</taxon>
        <taxon>Dipodascomycetes</taxon>
        <taxon>Dipodascales</taxon>
        <taxon>Trichomonascaceae</taxon>
        <taxon>Sugiyamaella</taxon>
    </lineage>
</organism>
<dbReference type="InterPro" id="IPR027786">
    <property type="entry name" value="Nse4/EID"/>
</dbReference>
<evidence type="ECO:0000256" key="3">
    <source>
        <dbReference type="ARBA" id="ARBA00022763"/>
    </source>
</evidence>
<dbReference type="GO" id="GO:0006310">
    <property type="term" value="P:DNA recombination"/>
    <property type="evidence" value="ECO:0007669"/>
    <property type="project" value="UniProtKB-UniRule"/>
</dbReference>
<protein>
    <recommendedName>
        <fullName evidence="7">Non-structural maintenance of chromosomes element 4</fullName>
    </recommendedName>
</protein>
<dbReference type="OrthoDB" id="361242at2759"/>
<accession>A0A167E3B4</accession>
<evidence type="ECO:0000256" key="5">
    <source>
        <dbReference type="ARBA" id="ARBA00023204"/>
    </source>
</evidence>
<dbReference type="InterPro" id="IPR014854">
    <property type="entry name" value="Nse4_C"/>
</dbReference>
<dbReference type="AlphaFoldDB" id="A0A167E3B4"/>
<keyword evidence="6 7" id="KW-0539">Nucleus</keyword>
<evidence type="ECO:0000256" key="7">
    <source>
        <dbReference type="RuleBase" id="RU365071"/>
    </source>
</evidence>
<dbReference type="GO" id="GO:0005634">
    <property type="term" value="C:nucleus"/>
    <property type="evidence" value="ECO:0007669"/>
    <property type="project" value="UniProtKB-SubCell"/>
</dbReference>
<dbReference type="GO" id="GO:0030915">
    <property type="term" value="C:Smc5-Smc6 complex"/>
    <property type="evidence" value="ECO:0007669"/>
    <property type="project" value="UniProtKB-UniRule"/>
</dbReference>
<dbReference type="RefSeq" id="XP_018736062.1">
    <property type="nucleotide sequence ID" value="XM_018878795.1"/>
</dbReference>
<comment type="subunit">
    <text evidence="7">Component of the SMC5-SMC6 complex.</text>
</comment>
<sequence>MTVPTNGDIAEESLAGRSYTQLYGTLEAKADDLVKPGTEISPLALVIDSNQRLLERSGSTEQMYEHSRVHVTSTGLLRQRATNSTFDTTKEFNLDQYLSALQEIVNPQRNSSTNGTDVGGTVNGYDPDSITNVSELGVFVYKKMYRVPTIGFLYGPLNVDKKPIKRRERIKLNVGTASAPADVKDTYQGEEDAEQGNLIKFIFDLLVELEEEQEPEDDGSIAPISLLEFILNPFSFSETVENLFFVSFLIKIGKVSLDHNDGIPVIAVVKDNEPTQRDTAAKNNPSAKSGQNATRTQLIIDLDMETWKELCDIYDDVEEPAIPSRGNSDTNKNR</sequence>
<evidence type="ECO:0000256" key="4">
    <source>
        <dbReference type="ARBA" id="ARBA00023172"/>
    </source>
</evidence>
<reference evidence="9 10" key="1">
    <citation type="submission" date="2016-02" db="EMBL/GenBank/DDBJ databases">
        <title>Complete genome sequence and transcriptome regulation of the pentose utilising yeast Sugiyamaella lignohabitans.</title>
        <authorList>
            <person name="Bellasio M."/>
            <person name="Peymann A."/>
            <person name="Valli M."/>
            <person name="Sipitzky M."/>
            <person name="Graf A."/>
            <person name="Sauer M."/>
            <person name="Marx H."/>
            <person name="Mattanovich D."/>
        </authorList>
    </citation>
    <scope>NUCLEOTIDE SEQUENCE [LARGE SCALE GENOMIC DNA]</scope>
    <source>
        <strain evidence="9 10">CBS 10342</strain>
    </source>
</reference>
<evidence type="ECO:0000256" key="1">
    <source>
        <dbReference type="ARBA" id="ARBA00004123"/>
    </source>
</evidence>
<gene>
    <name evidence="9" type="primary">NSE4</name>
    <name evidence="9" type="ORF">AWJ20_1882</name>
</gene>
<evidence type="ECO:0000256" key="2">
    <source>
        <dbReference type="ARBA" id="ARBA00008997"/>
    </source>
</evidence>
<feature type="domain" description="Non-structural maintenance of chromosome element 4 C-terminal" evidence="8">
    <location>
        <begin position="223"/>
        <end position="317"/>
    </location>
</feature>
<dbReference type="EMBL" id="CP014501">
    <property type="protein sequence ID" value="ANB13585.1"/>
    <property type="molecule type" value="Genomic_DNA"/>
</dbReference>
<dbReference type="PANTHER" id="PTHR16140:SF0">
    <property type="entry name" value="NON-STRUCTURAL MAINTENANCE OF CHROMOSOMES ELEMENT 4"/>
    <property type="match status" value="1"/>
</dbReference>
<keyword evidence="5 7" id="KW-0234">DNA repair</keyword>